<evidence type="ECO:0000313" key="1">
    <source>
        <dbReference type="EMBL" id="GGB22310.1"/>
    </source>
</evidence>
<evidence type="ECO:0000313" key="2">
    <source>
        <dbReference type="Proteomes" id="UP000636793"/>
    </source>
</evidence>
<dbReference type="AlphaFoldDB" id="A0A916WPJ0"/>
<name>A0A916WPJ0_9MICO</name>
<gene>
    <name evidence="1" type="ORF">GCM10011492_10120</name>
</gene>
<sequence length="279" mass="29777">MTSVSDTYKWTHSLCSKLDVGDVARIVKGVPKKQAKLVHSEVGFLTTDNCQFDLITSSEYGNAVDYGVSARTWTVADWQRLKKNSLRGDDTLKSVKLGAHGALVDDMSGWVLVGNRIVTVLGPFKATTTARAIALLKLAIPKAAAVKPLPALLGRPECAKANAEAAAVIGGPATVRRDDISEGGQGDKWPACGWATRGGSVSLFAQYTGSPAIDQIDRRVRQVEDAQRVKGLGVAAVYFPSAAELHVATEKYLVTIDSSGTHTDKKRLVALARAVLSNY</sequence>
<protein>
    <submittedName>
        <fullName evidence="1">Uncharacterized protein</fullName>
    </submittedName>
</protein>
<dbReference type="EMBL" id="BMHI01000002">
    <property type="protein sequence ID" value="GGB22310.1"/>
    <property type="molecule type" value="Genomic_DNA"/>
</dbReference>
<keyword evidence="2" id="KW-1185">Reference proteome</keyword>
<reference evidence="1" key="2">
    <citation type="submission" date="2020-09" db="EMBL/GenBank/DDBJ databases">
        <authorList>
            <person name="Sun Q."/>
            <person name="Zhou Y."/>
        </authorList>
    </citation>
    <scope>NUCLEOTIDE SEQUENCE</scope>
    <source>
        <strain evidence="1">CGMCC 1.15085</strain>
    </source>
</reference>
<reference evidence="1" key="1">
    <citation type="journal article" date="2014" name="Int. J. Syst. Evol. Microbiol.">
        <title>Complete genome sequence of Corynebacterium casei LMG S-19264T (=DSM 44701T), isolated from a smear-ripened cheese.</title>
        <authorList>
            <consortium name="US DOE Joint Genome Institute (JGI-PGF)"/>
            <person name="Walter F."/>
            <person name="Albersmeier A."/>
            <person name="Kalinowski J."/>
            <person name="Ruckert C."/>
        </authorList>
    </citation>
    <scope>NUCLEOTIDE SEQUENCE</scope>
    <source>
        <strain evidence="1">CGMCC 1.15085</strain>
    </source>
</reference>
<comment type="caution">
    <text evidence="1">The sequence shown here is derived from an EMBL/GenBank/DDBJ whole genome shotgun (WGS) entry which is preliminary data.</text>
</comment>
<proteinExistence type="predicted"/>
<organism evidence="1 2">
    <name type="scientific">Flexivirga endophytica</name>
    <dbReference type="NCBI Taxonomy" id="1849103"/>
    <lineage>
        <taxon>Bacteria</taxon>
        <taxon>Bacillati</taxon>
        <taxon>Actinomycetota</taxon>
        <taxon>Actinomycetes</taxon>
        <taxon>Micrococcales</taxon>
        <taxon>Dermacoccaceae</taxon>
        <taxon>Flexivirga</taxon>
    </lineage>
</organism>
<dbReference type="Proteomes" id="UP000636793">
    <property type="component" value="Unassembled WGS sequence"/>
</dbReference>
<accession>A0A916WPJ0</accession>